<comment type="caution">
    <text evidence="1">The sequence shown here is derived from an EMBL/GenBank/DDBJ whole genome shotgun (WGS) entry which is preliminary data.</text>
</comment>
<gene>
    <name evidence="1" type="ORF">FHS36_002324</name>
</gene>
<dbReference type="EMBL" id="JACHJF010000005">
    <property type="protein sequence ID" value="MBB5118891.1"/>
    <property type="molecule type" value="Genomic_DNA"/>
</dbReference>
<reference evidence="1 2" key="1">
    <citation type="submission" date="2020-08" db="EMBL/GenBank/DDBJ databases">
        <title>Genomic Encyclopedia of Type Strains, Phase III (KMG-III): the genomes of soil and plant-associated and newly described type strains.</title>
        <authorList>
            <person name="Whitman W."/>
        </authorList>
    </citation>
    <scope>NUCLEOTIDE SEQUENCE [LARGE SCALE GENOMIC DNA]</scope>
    <source>
        <strain evidence="1 2">CECT 3259</strain>
    </source>
</reference>
<name>A0A7W8F343_STREU</name>
<evidence type="ECO:0000313" key="1">
    <source>
        <dbReference type="EMBL" id="MBB5118891.1"/>
    </source>
</evidence>
<proteinExistence type="predicted"/>
<dbReference type="AlphaFoldDB" id="A0A7W8F343"/>
<organism evidence="1 2">
    <name type="scientific">Streptomyces eurocidicus</name>
    <name type="common">Streptoverticillium eurocidicus</name>
    <dbReference type="NCBI Taxonomy" id="66423"/>
    <lineage>
        <taxon>Bacteria</taxon>
        <taxon>Bacillati</taxon>
        <taxon>Actinomycetota</taxon>
        <taxon>Actinomycetes</taxon>
        <taxon>Kitasatosporales</taxon>
        <taxon>Streptomycetaceae</taxon>
        <taxon>Streptomyces</taxon>
    </lineage>
</organism>
<evidence type="ECO:0000313" key="2">
    <source>
        <dbReference type="Proteomes" id="UP000528608"/>
    </source>
</evidence>
<sequence length="50" mass="5603">MLDRCIKDRSHSGETDGGIVVTRLSGFVSPVGEWLIVALFHRESQGWKMT</sequence>
<dbReference type="Proteomes" id="UP000528608">
    <property type="component" value="Unassembled WGS sequence"/>
</dbReference>
<accession>A0A7W8F343</accession>
<protein>
    <submittedName>
        <fullName evidence="1">Uncharacterized protein</fullName>
    </submittedName>
</protein>